<dbReference type="PANTHER" id="PTHR48105">
    <property type="entry name" value="THIOREDOXIN REDUCTASE 1-RELATED-RELATED"/>
    <property type="match status" value="1"/>
</dbReference>
<evidence type="ECO:0000259" key="4">
    <source>
        <dbReference type="Pfam" id="PF07992"/>
    </source>
</evidence>
<dbReference type="Gene3D" id="3.50.50.60">
    <property type="entry name" value="FAD/NAD(P)-binding domain"/>
    <property type="match status" value="2"/>
</dbReference>
<comment type="caution">
    <text evidence="5">The sequence shown here is derived from an EMBL/GenBank/DDBJ whole genome shotgun (WGS) entry which is preliminary data.</text>
</comment>
<dbReference type="InterPro" id="IPR036188">
    <property type="entry name" value="FAD/NAD-bd_sf"/>
</dbReference>
<accession>A0ABS5XTV0</accession>
<organism evidence="5 6">
    <name type="scientific">Microbacterium flavum</name>
    <dbReference type="NCBI Taxonomy" id="415216"/>
    <lineage>
        <taxon>Bacteria</taxon>
        <taxon>Bacillati</taxon>
        <taxon>Actinomycetota</taxon>
        <taxon>Actinomycetes</taxon>
        <taxon>Micrococcales</taxon>
        <taxon>Microbacteriaceae</taxon>
        <taxon>Microbacterium</taxon>
    </lineage>
</organism>
<evidence type="ECO:0000256" key="2">
    <source>
        <dbReference type="ARBA" id="ARBA00023002"/>
    </source>
</evidence>
<gene>
    <name evidence="5" type="ORF">J0P97_07170</name>
</gene>
<dbReference type="PRINTS" id="PR00469">
    <property type="entry name" value="PNDRDTASEII"/>
</dbReference>
<name>A0ABS5XTV0_9MICO</name>
<evidence type="ECO:0000313" key="6">
    <source>
        <dbReference type="Proteomes" id="UP000740605"/>
    </source>
</evidence>
<dbReference type="SUPFAM" id="SSF51905">
    <property type="entry name" value="FAD/NAD(P)-binding domain"/>
    <property type="match status" value="1"/>
</dbReference>
<comment type="catalytic activity">
    <reaction evidence="3">
        <text>[thioredoxin]-dithiol + NADP(+) = [thioredoxin]-disulfide + NADPH + H(+)</text>
        <dbReference type="Rhea" id="RHEA:20345"/>
        <dbReference type="Rhea" id="RHEA-COMP:10698"/>
        <dbReference type="Rhea" id="RHEA-COMP:10700"/>
        <dbReference type="ChEBI" id="CHEBI:15378"/>
        <dbReference type="ChEBI" id="CHEBI:29950"/>
        <dbReference type="ChEBI" id="CHEBI:50058"/>
        <dbReference type="ChEBI" id="CHEBI:57783"/>
        <dbReference type="ChEBI" id="CHEBI:58349"/>
        <dbReference type="EC" id="1.8.1.9"/>
    </reaction>
</comment>
<protein>
    <submittedName>
        <fullName evidence="5">NAD(P)/FAD-dependent oxidoreductase</fullName>
    </submittedName>
</protein>
<reference evidence="5 6" key="1">
    <citation type="submission" date="2021-03" db="EMBL/GenBank/DDBJ databases">
        <title>Microbacterium pauli sp. nov., isolated from microfiltered milk.</title>
        <authorList>
            <person name="Bellassi P."/>
            <person name="Fontana A."/>
            <person name="Callegari M.L."/>
            <person name="Lorenzo M."/>
            <person name="Cappa F."/>
        </authorList>
    </citation>
    <scope>NUCLEOTIDE SEQUENCE [LARGE SCALE GENOMIC DNA]</scope>
    <source>
        <strain evidence="5 6">DSM 18909</strain>
    </source>
</reference>
<dbReference type="EMBL" id="JAFLHG010000005">
    <property type="protein sequence ID" value="MBT8797851.1"/>
    <property type="molecule type" value="Genomic_DNA"/>
</dbReference>
<dbReference type="InterPro" id="IPR023753">
    <property type="entry name" value="FAD/NAD-binding_dom"/>
</dbReference>
<dbReference type="Pfam" id="PF07992">
    <property type="entry name" value="Pyr_redox_2"/>
    <property type="match status" value="1"/>
</dbReference>
<dbReference type="PRINTS" id="PR00368">
    <property type="entry name" value="FADPNR"/>
</dbReference>
<evidence type="ECO:0000256" key="1">
    <source>
        <dbReference type="ARBA" id="ARBA00022630"/>
    </source>
</evidence>
<keyword evidence="1" id="KW-0285">Flavoprotein</keyword>
<proteinExistence type="predicted"/>
<feature type="domain" description="FAD/NAD(P)-binding" evidence="4">
    <location>
        <begin position="7"/>
        <end position="285"/>
    </location>
</feature>
<dbReference type="Proteomes" id="UP000740605">
    <property type="component" value="Unassembled WGS sequence"/>
</dbReference>
<dbReference type="InterPro" id="IPR050097">
    <property type="entry name" value="Ferredoxin-NADP_redctase_2"/>
</dbReference>
<keyword evidence="6" id="KW-1185">Reference proteome</keyword>
<evidence type="ECO:0000256" key="3">
    <source>
        <dbReference type="ARBA" id="ARBA00048132"/>
    </source>
</evidence>
<sequence length="319" mass="32871">MSAQMWDVVVVGGGPAGLSGALMLGRARRRVLVIDAGEPRNRFTDAMHAVLGRDGTSPAQLLADGRAEVESYGGVIRHATVSTVEHITDGFSLTLDESGADPDAEGTVLARRLLVATGSSDDLPDIPGLGDLWGRGVATCPYCDAYEVKDARIGILATGPASVMQAQLLRQWSESIIYVTHTSAAPVGEEAAGFAARGIQVAVGPVECVLAEDSRLVGVQLDGGRRIELDAIFTIPTLAPADRTLRSLGAAIVENPVGAFVQVDATGRTSIDGVWAAGNVVNPAANVPISIGAGALAGGAINHDLVLDDIARVLARSAQ</sequence>
<keyword evidence="2" id="KW-0560">Oxidoreductase</keyword>
<evidence type="ECO:0000313" key="5">
    <source>
        <dbReference type="EMBL" id="MBT8797851.1"/>
    </source>
</evidence>